<dbReference type="InterPro" id="IPR052726">
    <property type="entry name" value="Phage_Baseplate_Hub"/>
</dbReference>
<dbReference type="SUPFAM" id="SSF69279">
    <property type="entry name" value="Phage tail proteins"/>
    <property type="match status" value="1"/>
</dbReference>
<proteinExistence type="predicted"/>
<feature type="compositionally biased region" description="Low complexity" evidence="1">
    <location>
        <begin position="261"/>
        <end position="271"/>
    </location>
</feature>
<feature type="region of interest" description="Disordered" evidence="1">
    <location>
        <begin position="244"/>
        <end position="276"/>
    </location>
</feature>
<name>A0ABV0HIS2_9ENTR</name>
<dbReference type="Pfam" id="PF05954">
    <property type="entry name" value="Phage_GPD"/>
    <property type="match status" value="1"/>
</dbReference>
<dbReference type="PANTHER" id="PTHR35862">
    <property type="entry name" value="FELS-2 PROPHAGE PROTEIN"/>
    <property type="match status" value="1"/>
</dbReference>
<gene>
    <name evidence="2" type="ORF">VSR74_10465</name>
</gene>
<evidence type="ECO:0000313" key="3">
    <source>
        <dbReference type="Proteomes" id="UP001444146"/>
    </source>
</evidence>
<comment type="caution">
    <text evidence="2">The sequence shown here is derived from an EMBL/GenBank/DDBJ whole genome shotgun (WGS) entry which is preliminary data.</text>
</comment>
<sequence>MVNIITGEGATITPGFMLKMGERDITSNIHQRLISLTMTDEKEFQADTLVIELDDTDGLLELPERGVVVSLYLGWQGSAWLGKGTFIVDQVSHQGAPDRVTITARSADFRQKFSIAYEESWHDTTLGAIVNTIAARNNLEASVAESLAGIAVSHIDQSKESDAAFLTRLASLNGGIVSVKNGRLLVLKAGSATNASGQTLPERTILRRSGDSHRFSISDRTSYTGVIAHWLDTKNPKQNAQINVERKAKSQSAPVVQHPNAASAQASPQSQKGQDTPYAEYMAGAPANPFTLKTVFSSQAQAKQAAEARWRQLQRRVVEFSITLAVGDESFCPEMSVRVSGFKKVIDEQRWIVSKVTHKLDQNGFVTTVALEVNNADIEYVIEETNAK</sequence>
<evidence type="ECO:0000256" key="1">
    <source>
        <dbReference type="SAM" id="MobiDB-lite"/>
    </source>
</evidence>
<dbReference type="EMBL" id="JAYMYY010000002">
    <property type="protein sequence ID" value="MEO3990238.1"/>
    <property type="molecule type" value="Genomic_DNA"/>
</dbReference>
<dbReference type="PANTHER" id="PTHR35862:SF3">
    <property type="entry name" value="FELS-2 PROPHAGE PROTEIN"/>
    <property type="match status" value="1"/>
</dbReference>
<protein>
    <submittedName>
        <fullName evidence="2">Contractile injection system protein, VgrG/Pvc8 family</fullName>
    </submittedName>
</protein>
<accession>A0ABV0HIS2</accession>
<dbReference type="RefSeq" id="WP_347794675.1">
    <property type="nucleotide sequence ID" value="NZ_JAYMYY010000002.1"/>
</dbReference>
<keyword evidence="3" id="KW-1185">Reference proteome</keyword>
<organism evidence="2 3">
    <name type="scientific">Pseudocitrobacter cyperus</name>
    <dbReference type="NCBI Taxonomy" id="3112843"/>
    <lineage>
        <taxon>Bacteria</taxon>
        <taxon>Pseudomonadati</taxon>
        <taxon>Pseudomonadota</taxon>
        <taxon>Gammaproteobacteria</taxon>
        <taxon>Enterobacterales</taxon>
        <taxon>Enterobacteriaceae</taxon>
        <taxon>Pseudocitrobacter</taxon>
    </lineage>
</organism>
<dbReference type="Proteomes" id="UP001444146">
    <property type="component" value="Unassembled WGS sequence"/>
</dbReference>
<evidence type="ECO:0000313" key="2">
    <source>
        <dbReference type="EMBL" id="MEO3990238.1"/>
    </source>
</evidence>
<reference evidence="2 3" key="1">
    <citation type="submission" date="2024-01" db="EMBL/GenBank/DDBJ databases">
        <title>Pseudocitrobacter sp. Endophytic strain Cyp-38L.</title>
        <authorList>
            <person name="Amer M.A."/>
            <person name="Hamed S.M."/>
        </authorList>
    </citation>
    <scope>NUCLEOTIDE SEQUENCE [LARGE SCALE GENOMIC DNA]</scope>
    <source>
        <strain evidence="2 3">Cyp38S</strain>
    </source>
</reference>